<dbReference type="InterPro" id="IPR029062">
    <property type="entry name" value="Class_I_gatase-like"/>
</dbReference>
<feature type="binding site" evidence="8">
    <location>
        <position position="82"/>
    </location>
    <ligand>
        <name>L-glutamine</name>
        <dbReference type="ChEBI" id="CHEBI:58359"/>
    </ligand>
</feature>
<dbReference type="GO" id="GO:0042823">
    <property type="term" value="P:pyridoxal phosphate biosynthetic process"/>
    <property type="evidence" value="ECO:0007669"/>
    <property type="project" value="InterPro"/>
</dbReference>
<keyword evidence="4 9" id="KW-0315">Glutamine amidotransferase</keyword>
<comment type="catalytic activity">
    <reaction evidence="6">
        <text>L-glutamine + H2O = L-glutamate + NH4(+)</text>
        <dbReference type="Rhea" id="RHEA:15889"/>
        <dbReference type="ChEBI" id="CHEBI:15377"/>
        <dbReference type="ChEBI" id="CHEBI:28938"/>
        <dbReference type="ChEBI" id="CHEBI:29985"/>
        <dbReference type="ChEBI" id="CHEBI:58359"/>
        <dbReference type="EC" id="3.5.1.2"/>
    </reaction>
</comment>
<sequence>MKTCEVRHPHHLNKIDGLVIPGGESTTISRLLIAYHLYKPIQKLGQSDFPIWGTCAGAILLANHSPTLDRPTLKLIPMTIERNGFGRQIDSFETNISAPRLGSDPYHAIFIRAPRIRSIDSNVKTIGTLNNEPVAVQYGALFATTFHPELTNDLRVHRFFVDQCVKTAVNLQNRKNLGSTH</sequence>
<protein>
    <recommendedName>
        <fullName evidence="2">glutaminase</fullName>
        <ecNumber evidence="2">3.5.1.2</ecNumber>
    </recommendedName>
</protein>
<dbReference type="GO" id="GO:0016829">
    <property type="term" value="F:lyase activity"/>
    <property type="evidence" value="ECO:0007669"/>
    <property type="project" value="UniProtKB-KW"/>
</dbReference>
<dbReference type="GO" id="GO:1903600">
    <property type="term" value="C:glutaminase complex"/>
    <property type="evidence" value="ECO:0007669"/>
    <property type="project" value="TreeGrafter"/>
</dbReference>
<dbReference type="PIRSF" id="PIRSF005639">
    <property type="entry name" value="Glut_amidoT_SNO"/>
    <property type="match status" value="1"/>
</dbReference>
<dbReference type="EMBL" id="KF900453">
    <property type="protein sequence ID" value="AIE95461.1"/>
    <property type="molecule type" value="Genomic_DNA"/>
</dbReference>
<dbReference type="Gene3D" id="3.40.50.880">
    <property type="match status" value="1"/>
</dbReference>
<accession>A0A075G158</accession>
<dbReference type="GO" id="GO:0005829">
    <property type="term" value="C:cytosol"/>
    <property type="evidence" value="ECO:0007669"/>
    <property type="project" value="TreeGrafter"/>
</dbReference>
<feature type="active site" description="Nucleophile" evidence="7">
    <location>
        <position position="55"/>
    </location>
</feature>
<evidence type="ECO:0000256" key="7">
    <source>
        <dbReference type="PIRSR" id="PIRSR005639-1"/>
    </source>
</evidence>
<keyword evidence="5" id="KW-0456">Lyase</keyword>
<dbReference type="PANTHER" id="PTHR31559:SF0">
    <property type="entry name" value="PYRIDOXAL 5'-PHOSPHATE SYNTHASE SUBUNIT SNO1-RELATED"/>
    <property type="match status" value="1"/>
</dbReference>
<dbReference type="PROSITE" id="PS51130">
    <property type="entry name" value="PDXT_SNO_2"/>
    <property type="match status" value="1"/>
</dbReference>
<gene>
    <name evidence="9" type="primary">pdx2</name>
    <name evidence="9" type="synonym">pdxT</name>
</gene>
<feature type="binding site" evidence="8">
    <location>
        <begin position="23"/>
        <end position="25"/>
    </location>
    <ligand>
        <name>L-glutamine</name>
        <dbReference type="ChEBI" id="CHEBI:58359"/>
    </ligand>
</feature>
<dbReference type="NCBIfam" id="TIGR03800">
    <property type="entry name" value="PLP_synth_Pdx2"/>
    <property type="match status" value="1"/>
</dbReference>
<dbReference type="GO" id="GO:0004359">
    <property type="term" value="F:glutaminase activity"/>
    <property type="evidence" value="ECO:0007669"/>
    <property type="project" value="UniProtKB-EC"/>
</dbReference>
<evidence type="ECO:0000256" key="8">
    <source>
        <dbReference type="PIRSR" id="PIRSR005639-2"/>
    </source>
</evidence>
<dbReference type="InterPro" id="IPR002161">
    <property type="entry name" value="PdxT/SNO"/>
</dbReference>
<evidence type="ECO:0000256" key="1">
    <source>
        <dbReference type="ARBA" id="ARBA00008345"/>
    </source>
</evidence>
<dbReference type="Pfam" id="PF01174">
    <property type="entry name" value="SNO"/>
    <property type="match status" value="1"/>
</dbReference>
<feature type="binding site" evidence="8">
    <location>
        <begin position="111"/>
        <end position="112"/>
    </location>
    <ligand>
        <name>L-glutamine</name>
        <dbReference type="ChEBI" id="CHEBI:58359"/>
    </ligand>
</feature>
<dbReference type="PANTHER" id="PTHR31559">
    <property type="entry name" value="PYRIDOXAL 5'-PHOSPHATE SYNTHASE SUBUNIT SNO"/>
    <property type="match status" value="1"/>
</dbReference>
<reference evidence="9" key="1">
    <citation type="journal article" date="2014" name="Genome Biol. Evol.">
        <title>Pangenome evidence for extensive interdomain horizontal transfer affecting lineage core and shell genes in uncultured planktonic thaumarchaeota and euryarchaeota.</title>
        <authorList>
            <person name="Deschamps P."/>
            <person name="Zivanovic Y."/>
            <person name="Moreira D."/>
            <person name="Rodriguez-Valera F."/>
            <person name="Lopez-Garcia P."/>
        </authorList>
    </citation>
    <scope>NUCLEOTIDE SEQUENCE</scope>
</reference>
<dbReference type="PROSITE" id="PS01236">
    <property type="entry name" value="PDXT_SNO_1"/>
    <property type="match status" value="1"/>
</dbReference>
<keyword evidence="9" id="KW-0808">Transferase</keyword>
<dbReference type="EC" id="3.5.1.2" evidence="2"/>
<evidence type="ECO:0000256" key="6">
    <source>
        <dbReference type="ARBA" id="ARBA00049534"/>
    </source>
</evidence>
<keyword evidence="3" id="KW-0378">Hydrolase</keyword>
<comment type="similarity">
    <text evidence="1">Belongs to the glutaminase PdxT/SNO family.</text>
</comment>
<feature type="active site" description="Charge relay system" evidence="7">
    <location>
        <position position="147"/>
    </location>
</feature>
<dbReference type="GO" id="GO:0008614">
    <property type="term" value="P:pyridoxine metabolic process"/>
    <property type="evidence" value="ECO:0007669"/>
    <property type="project" value="TreeGrafter"/>
</dbReference>
<proteinExistence type="inferred from homology"/>
<dbReference type="InterPro" id="IPR021196">
    <property type="entry name" value="PdxT/SNO_CS"/>
</dbReference>
<dbReference type="SUPFAM" id="SSF52317">
    <property type="entry name" value="Class I glutamine amidotransferase-like"/>
    <property type="match status" value="1"/>
</dbReference>
<name>A0A075G158_9EURY</name>
<evidence type="ECO:0000256" key="2">
    <source>
        <dbReference type="ARBA" id="ARBA00012918"/>
    </source>
</evidence>
<dbReference type="GO" id="GO:0016740">
    <property type="term" value="F:transferase activity"/>
    <property type="evidence" value="ECO:0007669"/>
    <property type="project" value="UniProtKB-KW"/>
</dbReference>
<feature type="active site" description="Charge relay system" evidence="7">
    <location>
        <position position="149"/>
    </location>
</feature>
<dbReference type="AlphaFoldDB" id="A0A075G158"/>
<evidence type="ECO:0000313" key="9">
    <source>
        <dbReference type="EMBL" id="AIE95461.1"/>
    </source>
</evidence>
<evidence type="ECO:0000256" key="3">
    <source>
        <dbReference type="ARBA" id="ARBA00022801"/>
    </source>
</evidence>
<evidence type="ECO:0000256" key="4">
    <source>
        <dbReference type="ARBA" id="ARBA00022962"/>
    </source>
</evidence>
<dbReference type="PROSITE" id="PS51273">
    <property type="entry name" value="GATASE_TYPE_1"/>
    <property type="match status" value="1"/>
</dbReference>
<organism evidence="9">
    <name type="scientific">uncultured marine group II/III euryarchaeote AD1000_66_E09</name>
    <dbReference type="NCBI Taxonomy" id="1457798"/>
    <lineage>
        <taxon>Archaea</taxon>
        <taxon>Methanobacteriati</taxon>
        <taxon>Methanobacteriota</taxon>
        <taxon>environmental samples</taxon>
    </lineage>
</organism>
<evidence type="ECO:0000256" key="5">
    <source>
        <dbReference type="ARBA" id="ARBA00023239"/>
    </source>
</evidence>